<feature type="binding site" evidence="6">
    <location>
        <position position="160"/>
    </location>
    <ligand>
        <name>chlorophyll b</name>
        <dbReference type="ChEBI" id="CHEBI:61721"/>
        <label>3</label>
    </ligand>
</feature>
<keyword evidence="7" id="KW-0793">Thylakoid</keyword>
<feature type="binding site" description="axial binding residue" evidence="6">
    <location>
        <position position="81"/>
    </location>
    <ligand>
        <name>chlorophyll b</name>
        <dbReference type="ChEBI" id="CHEBI:61721"/>
        <label>1</label>
    </ligand>
    <ligandPart>
        <name>Mg</name>
        <dbReference type="ChEBI" id="CHEBI:25107"/>
    </ligandPart>
</feature>
<dbReference type="EMBL" id="BNJQ01000024">
    <property type="protein sequence ID" value="GHP09349.1"/>
    <property type="molecule type" value="Genomic_DNA"/>
</dbReference>
<evidence type="ECO:0000256" key="5">
    <source>
        <dbReference type="ARBA" id="ARBA00022991"/>
    </source>
</evidence>
<evidence type="ECO:0000256" key="7">
    <source>
        <dbReference type="RuleBase" id="RU363080"/>
    </source>
</evidence>
<dbReference type="OrthoDB" id="423598at2759"/>
<organism evidence="8 9">
    <name type="scientific">Pycnococcus provasolii</name>
    <dbReference type="NCBI Taxonomy" id="41880"/>
    <lineage>
        <taxon>Eukaryota</taxon>
        <taxon>Viridiplantae</taxon>
        <taxon>Chlorophyta</taxon>
        <taxon>Pseudoscourfieldiophyceae</taxon>
        <taxon>Pseudoscourfieldiales</taxon>
        <taxon>Pycnococcaceae</taxon>
        <taxon>Pycnococcus</taxon>
    </lineage>
</organism>
<evidence type="ECO:0000256" key="6">
    <source>
        <dbReference type="PIRSR" id="PIRSR601344-1"/>
    </source>
</evidence>
<dbReference type="Pfam" id="PF00504">
    <property type="entry name" value="Chloroa_b-bind"/>
    <property type="match status" value="1"/>
</dbReference>
<feature type="binding site" evidence="6">
    <location>
        <position position="154"/>
    </location>
    <ligand>
        <name>chlorophyll a</name>
        <dbReference type="ChEBI" id="CHEBI:58416"/>
        <label>1</label>
    </ligand>
</feature>
<dbReference type="GO" id="GO:0009522">
    <property type="term" value="C:photosystem I"/>
    <property type="evidence" value="ECO:0007669"/>
    <property type="project" value="UniProtKB-KW"/>
</dbReference>
<dbReference type="GO" id="GO:0016168">
    <property type="term" value="F:chlorophyll binding"/>
    <property type="evidence" value="ECO:0007669"/>
    <property type="project" value="UniProtKB-KW"/>
</dbReference>
<keyword evidence="5 7" id="KW-0157">Chromophore</keyword>
<dbReference type="GO" id="GO:0009765">
    <property type="term" value="P:photosynthesis, light harvesting"/>
    <property type="evidence" value="ECO:0007669"/>
    <property type="project" value="InterPro"/>
</dbReference>
<sequence length="243" mass="25737">MLARASSLRLPARAVSVRTSSRASVRTSASARPTWYPGATIPDQLDGTMLGDYGFDPLGLAKDKSPETMAYIQDAELQNGRWAMAAVTGASFTNIVGLPMWAEAGSSANGGYDLVTLAIVQAAVMGSIEYKRTYGGGIDVDFMGMGGGKGMALKELVHGRLAMLAFAGIWVQYCVNGMGPIDALKAHIADPGHANIYVNDGGTGIGPFLAVQIGLLAFVPFINNVKEQFQSEDDEPLFEVWKA</sequence>
<dbReference type="AlphaFoldDB" id="A0A830HWU3"/>
<keyword evidence="7" id="KW-0604">Photosystem II</keyword>
<proteinExistence type="inferred from homology"/>
<evidence type="ECO:0000256" key="1">
    <source>
        <dbReference type="ARBA" id="ARBA00022494"/>
    </source>
</evidence>
<evidence type="ECO:0000256" key="4">
    <source>
        <dbReference type="ARBA" id="ARBA00022640"/>
    </source>
</evidence>
<dbReference type="InterPro" id="IPR001344">
    <property type="entry name" value="Chloro_AB-bd_pln"/>
</dbReference>
<keyword evidence="2 7" id="KW-0150">Chloroplast</keyword>
<gene>
    <name evidence="8" type="ORF">PPROV_000808500</name>
</gene>
<keyword evidence="1 6" id="KW-0148">Chlorophyll</keyword>
<dbReference type="Gene3D" id="1.10.3460.10">
    <property type="entry name" value="Chlorophyll a/b binding protein domain"/>
    <property type="match status" value="1"/>
</dbReference>
<keyword evidence="7" id="KW-0603">Photosystem I</keyword>
<dbReference type="SUPFAM" id="SSF103511">
    <property type="entry name" value="Chlorophyll a-b binding protein"/>
    <property type="match status" value="1"/>
</dbReference>
<comment type="subcellular location">
    <subcellularLocation>
        <location evidence="7">Plastid</location>
        <location evidence="7">Chloroplast thylakoid membrane</location>
    </subcellularLocation>
</comment>
<protein>
    <recommendedName>
        <fullName evidence="7">Chlorophyll a-b binding protein, chloroplastic</fullName>
    </recommendedName>
</protein>
<keyword evidence="4 7" id="KW-0934">Plastid</keyword>
<dbReference type="PANTHER" id="PTHR21649">
    <property type="entry name" value="CHLOROPHYLL A/B BINDING PROTEIN"/>
    <property type="match status" value="1"/>
</dbReference>
<evidence type="ECO:0000256" key="2">
    <source>
        <dbReference type="ARBA" id="ARBA00022528"/>
    </source>
</evidence>
<feature type="binding site" evidence="6">
    <location>
        <position position="187"/>
    </location>
    <ligand>
        <name>chlorophyll a</name>
        <dbReference type="ChEBI" id="CHEBI:58416"/>
        <label>1</label>
    </ligand>
</feature>
<feature type="binding site" evidence="6">
    <location>
        <position position="172"/>
    </location>
    <ligand>
        <name>chlorophyll a</name>
        <dbReference type="ChEBI" id="CHEBI:58416"/>
        <label>1</label>
    </ligand>
</feature>
<dbReference type="InterPro" id="IPR022796">
    <property type="entry name" value="Chloroa_b-bind"/>
</dbReference>
<feature type="binding site" evidence="6">
    <location>
        <position position="155"/>
    </location>
    <ligand>
        <name>chlorophyll a</name>
        <dbReference type="ChEBI" id="CHEBI:58416"/>
        <label>1</label>
    </ligand>
</feature>
<evidence type="ECO:0000313" key="9">
    <source>
        <dbReference type="Proteomes" id="UP000660262"/>
    </source>
</evidence>
<dbReference type="GO" id="GO:0009523">
    <property type="term" value="C:photosystem II"/>
    <property type="evidence" value="ECO:0007669"/>
    <property type="project" value="UniProtKB-KW"/>
</dbReference>
<dbReference type="GO" id="GO:0009535">
    <property type="term" value="C:chloroplast thylakoid membrane"/>
    <property type="evidence" value="ECO:0007669"/>
    <property type="project" value="UniProtKB-SubCell"/>
</dbReference>
<comment type="caution">
    <text evidence="8">The sequence shown here is derived from an EMBL/GenBank/DDBJ whole genome shotgun (WGS) entry which is preliminary data.</text>
</comment>
<evidence type="ECO:0000256" key="3">
    <source>
        <dbReference type="ARBA" id="ARBA00022531"/>
    </source>
</evidence>
<keyword evidence="9" id="KW-1185">Reference proteome</keyword>
<comment type="similarity">
    <text evidence="7">Belongs to the light-harvesting chlorophyll a/b-binding (LHC) protein family.</text>
</comment>
<evidence type="ECO:0000313" key="8">
    <source>
        <dbReference type="EMBL" id="GHP09349.1"/>
    </source>
</evidence>
<accession>A0A830HWU3</accession>
<name>A0A830HWU3_9CHLO</name>
<feature type="binding site" evidence="6">
    <location>
        <position position="76"/>
    </location>
    <ligand>
        <name>chlorophyll a</name>
        <dbReference type="ChEBI" id="CHEBI:58416"/>
        <label>1</label>
    </ligand>
</feature>
<comment type="function">
    <text evidence="7">The light-harvesting complex (LHC) functions as a light receptor, it captures and delivers excitation energy to photosystems with which it is closely associated.</text>
</comment>
<feature type="binding site" description="axial binding residue" evidence="6">
    <location>
        <position position="115"/>
    </location>
    <ligand>
        <name>chlorophyll b</name>
        <dbReference type="ChEBI" id="CHEBI:61721"/>
        <label>1</label>
    </ligand>
    <ligandPart>
        <name>Mg</name>
        <dbReference type="ChEBI" id="CHEBI:25107"/>
    </ligandPart>
</feature>
<dbReference type="Proteomes" id="UP000660262">
    <property type="component" value="Unassembled WGS sequence"/>
</dbReference>
<keyword evidence="3 7" id="KW-0602">Photosynthesis</keyword>
<reference evidence="8" key="1">
    <citation type="submission" date="2020-10" db="EMBL/GenBank/DDBJ databases">
        <title>Unveiling of a novel bifunctional photoreceptor, Dualchrome1, isolated from a cosmopolitan green alga.</title>
        <authorList>
            <person name="Suzuki S."/>
            <person name="Kawachi M."/>
        </authorList>
    </citation>
    <scope>NUCLEOTIDE SEQUENCE</scope>
    <source>
        <strain evidence="8">NIES 2893</strain>
    </source>
</reference>